<feature type="region of interest" description="Disordered" evidence="1">
    <location>
        <begin position="23"/>
        <end position="74"/>
    </location>
</feature>
<dbReference type="AlphaFoldDB" id="A0A427ADJ6"/>
<accession>A0A427ADJ6</accession>
<comment type="caution">
    <text evidence="2">The sequence shown here is derived from an EMBL/GenBank/DDBJ whole genome shotgun (WGS) entry which is preliminary data.</text>
</comment>
<dbReference type="Proteomes" id="UP000287651">
    <property type="component" value="Unassembled WGS sequence"/>
</dbReference>
<sequence length="95" mass="10746">MFPLTAIKGYSRKLVLCRWQKSKQNTTSSQLLARSLLQTDQPRRTSPASPLTGPVYRGASPPLSSPPLHRHVGMLPTRHPRWRAHEDGHVLRFPS</sequence>
<feature type="compositionally biased region" description="Polar residues" evidence="1">
    <location>
        <begin position="23"/>
        <end position="49"/>
    </location>
</feature>
<dbReference type="EMBL" id="AMZH03002812">
    <property type="protein sequence ID" value="RRT74309.1"/>
    <property type="molecule type" value="Genomic_DNA"/>
</dbReference>
<protein>
    <submittedName>
        <fullName evidence="2">Uncharacterized protein</fullName>
    </submittedName>
</protein>
<name>A0A427ADJ6_ENSVE</name>
<proteinExistence type="predicted"/>
<evidence type="ECO:0000256" key="1">
    <source>
        <dbReference type="SAM" id="MobiDB-lite"/>
    </source>
</evidence>
<evidence type="ECO:0000313" key="2">
    <source>
        <dbReference type="EMBL" id="RRT74309.1"/>
    </source>
</evidence>
<reference evidence="2 3" key="1">
    <citation type="journal article" date="2014" name="Agronomy (Basel)">
        <title>A Draft Genome Sequence for Ensete ventricosum, the Drought-Tolerant Tree Against Hunger.</title>
        <authorList>
            <person name="Harrison J."/>
            <person name="Moore K.A."/>
            <person name="Paszkiewicz K."/>
            <person name="Jones T."/>
            <person name="Grant M."/>
            <person name="Ambacheew D."/>
            <person name="Muzemil S."/>
            <person name="Studholme D.J."/>
        </authorList>
    </citation>
    <scope>NUCLEOTIDE SEQUENCE [LARGE SCALE GENOMIC DNA]</scope>
</reference>
<organism evidence="2 3">
    <name type="scientific">Ensete ventricosum</name>
    <name type="common">Abyssinian banana</name>
    <name type="synonym">Musa ensete</name>
    <dbReference type="NCBI Taxonomy" id="4639"/>
    <lineage>
        <taxon>Eukaryota</taxon>
        <taxon>Viridiplantae</taxon>
        <taxon>Streptophyta</taxon>
        <taxon>Embryophyta</taxon>
        <taxon>Tracheophyta</taxon>
        <taxon>Spermatophyta</taxon>
        <taxon>Magnoliopsida</taxon>
        <taxon>Liliopsida</taxon>
        <taxon>Zingiberales</taxon>
        <taxon>Musaceae</taxon>
        <taxon>Ensete</taxon>
    </lineage>
</organism>
<evidence type="ECO:0000313" key="3">
    <source>
        <dbReference type="Proteomes" id="UP000287651"/>
    </source>
</evidence>
<gene>
    <name evidence="2" type="ORF">B296_00005523</name>
</gene>